<keyword evidence="3" id="KW-0472">Membrane</keyword>
<sequence length="270" mass="30630">MFQEDIDGCPPLNNLTENPQIITEENAHILRLSNYNIHVGTKVNVSCPYPYVLEGERTLTCLSNKLWSTNATCLFSEIEEEESFDKRNLIIGLCVGIIFALLLAVFIFTIVKVKKRTGKPEQEKGLGFKQNAQNYNFTNQTFTETSNRQLNGEASSEYSCSTQTFLLNGQKEEVAANETIRKDCVKESENCPPKKPVPDLQGENPVVKSVADDSLEQQGDSTRPSILQRRYNIAWENPSLHALRQGRDPFLWKPVPNNMYFDDVPMNTPY</sequence>
<feature type="transmembrane region" description="Helical" evidence="3">
    <location>
        <begin position="89"/>
        <end position="111"/>
    </location>
</feature>
<dbReference type="AlphaFoldDB" id="A0A7E6FD36"/>
<dbReference type="PROSITE" id="PS50923">
    <property type="entry name" value="SUSHI"/>
    <property type="match status" value="1"/>
</dbReference>
<reference evidence="6" key="1">
    <citation type="submission" date="2025-08" db="UniProtKB">
        <authorList>
            <consortium name="RefSeq"/>
        </authorList>
    </citation>
    <scope>IDENTIFICATION</scope>
</reference>
<comment type="caution">
    <text evidence="2">Lacks conserved residue(s) required for the propagation of feature annotation.</text>
</comment>
<dbReference type="SUPFAM" id="SSF57535">
    <property type="entry name" value="Complement control module/SCR domain"/>
    <property type="match status" value="1"/>
</dbReference>
<keyword evidence="1" id="KW-1015">Disulfide bond</keyword>
<evidence type="ECO:0000313" key="6">
    <source>
        <dbReference type="RefSeq" id="XP_036365654.1"/>
    </source>
</evidence>
<accession>A0A7E6FD36</accession>
<evidence type="ECO:0000256" key="2">
    <source>
        <dbReference type="PROSITE-ProRule" id="PRU00302"/>
    </source>
</evidence>
<proteinExistence type="predicted"/>
<evidence type="ECO:0000259" key="4">
    <source>
        <dbReference type="PROSITE" id="PS50923"/>
    </source>
</evidence>
<protein>
    <submittedName>
        <fullName evidence="6">Uncharacterized protein LOC118766363 isoform X2</fullName>
    </submittedName>
</protein>
<dbReference type="Proteomes" id="UP000515154">
    <property type="component" value="Linkage group LG15"/>
</dbReference>
<dbReference type="RefSeq" id="XP_036365654.1">
    <property type="nucleotide sequence ID" value="XM_036509761.1"/>
</dbReference>
<dbReference type="CDD" id="cd00033">
    <property type="entry name" value="CCP"/>
    <property type="match status" value="1"/>
</dbReference>
<evidence type="ECO:0000256" key="1">
    <source>
        <dbReference type="ARBA" id="ARBA00023157"/>
    </source>
</evidence>
<dbReference type="Pfam" id="PF00084">
    <property type="entry name" value="Sushi"/>
    <property type="match status" value="1"/>
</dbReference>
<dbReference type="SMART" id="SM00032">
    <property type="entry name" value="CCP"/>
    <property type="match status" value="1"/>
</dbReference>
<name>A0A7E6FD36_9MOLL</name>
<dbReference type="Gene3D" id="2.10.70.10">
    <property type="entry name" value="Complement Module, domain 1"/>
    <property type="match status" value="1"/>
</dbReference>
<keyword evidence="3" id="KW-1133">Transmembrane helix</keyword>
<keyword evidence="2" id="KW-0768">Sushi</keyword>
<evidence type="ECO:0000313" key="5">
    <source>
        <dbReference type="Proteomes" id="UP000515154"/>
    </source>
</evidence>
<organism evidence="5 6">
    <name type="scientific">Octopus sinensis</name>
    <name type="common">East Asian common octopus</name>
    <dbReference type="NCBI Taxonomy" id="2607531"/>
    <lineage>
        <taxon>Eukaryota</taxon>
        <taxon>Metazoa</taxon>
        <taxon>Spiralia</taxon>
        <taxon>Lophotrochozoa</taxon>
        <taxon>Mollusca</taxon>
        <taxon>Cephalopoda</taxon>
        <taxon>Coleoidea</taxon>
        <taxon>Octopodiformes</taxon>
        <taxon>Octopoda</taxon>
        <taxon>Incirrata</taxon>
        <taxon>Octopodidae</taxon>
        <taxon>Octopus</taxon>
    </lineage>
</organism>
<keyword evidence="5" id="KW-1185">Reference proteome</keyword>
<dbReference type="InterPro" id="IPR035976">
    <property type="entry name" value="Sushi/SCR/CCP_sf"/>
</dbReference>
<dbReference type="InterPro" id="IPR000436">
    <property type="entry name" value="Sushi_SCR_CCP_dom"/>
</dbReference>
<evidence type="ECO:0000256" key="3">
    <source>
        <dbReference type="SAM" id="Phobius"/>
    </source>
</evidence>
<gene>
    <name evidence="6" type="primary">LOC118766363</name>
</gene>
<feature type="domain" description="Sushi" evidence="4">
    <location>
        <begin position="7"/>
        <end position="75"/>
    </location>
</feature>
<keyword evidence="3" id="KW-0812">Transmembrane</keyword>